<accession>F8NMI8</accession>
<dbReference type="AlphaFoldDB" id="F8NMI8"/>
<dbReference type="EMBL" id="GL945431">
    <property type="protein sequence ID" value="EGO27385.1"/>
    <property type="molecule type" value="Genomic_DNA"/>
</dbReference>
<dbReference type="OrthoDB" id="202825at2759"/>
<reference evidence="1" key="1">
    <citation type="submission" date="2011-04" db="EMBL/GenBank/DDBJ databases">
        <title>Evolution of plant cell wall degrading machinery underlies the functional diversity of forest fungi.</title>
        <authorList>
            <consortium name="US DOE Joint Genome Institute (JGI-PGF)"/>
            <person name="Eastwood D.C."/>
            <person name="Floudas D."/>
            <person name="Binder M."/>
            <person name="Majcherczyk A."/>
            <person name="Schneider P."/>
            <person name="Aerts A."/>
            <person name="Asiegbu F.O."/>
            <person name="Baker S.E."/>
            <person name="Barry K."/>
            <person name="Bendiksby M."/>
            <person name="Blumentritt M."/>
            <person name="Coutinho P.M."/>
            <person name="Cullen D."/>
            <person name="Cullen D."/>
            <person name="Gathman A."/>
            <person name="Goodell B."/>
            <person name="Henrissat B."/>
            <person name="Ihrmark K."/>
            <person name="Kauserud H."/>
            <person name="Kohler A."/>
            <person name="LaButti K."/>
            <person name="Lapidus A."/>
            <person name="Lavin J.L."/>
            <person name="Lee Y.-H."/>
            <person name="Lindquist E."/>
            <person name="Lilly W."/>
            <person name="Lucas S."/>
            <person name="Morin E."/>
            <person name="Murat C."/>
            <person name="Oguiza J.A."/>
            <person name="Park J."/>
            <person name="Pisabarro A.G."/>
            <person name="Riley R."/>
            <person name="Rosling A."/>
            <person name="Salamov A."/>
            <person name="Schmidt O."/>
            <person name="Schmutz J."/>
            <person name="Skrede I."/>
            <person name="Stenlid J."/>
            <person name="Wiebenga A."/>
            <person name="Xie X."/>
            <person name="Kues U."/>
            <person name="Hibbett D.S."/>
            <person name="Hoffmeister D."/>
            <person name="Hogberg N."/>
            <person name="Martin F."/>
            <person name="Grigoriev I.V."/>
            <person name="Watkinson S.C."/>
        </authorList>
    </citation>
    <scope>NUCLEOTIDE SEQUENCE</scope>
    <source>
        <strain evidence="1">S7.9</strain>
    </source>
</reference>
<dbReference type="InterPro" id="IPR036523">
    <property type="entry name" value="SurE-like_sf"/>
</dbReference>
<dbReference type="GO" id="GO:0016787">
    <property type="term" value="F:hydrolase activity"/>
    <property type="evidence" value="ECO:0007669"/>
    <property type="project" value="InterPro"/>
</dbReference>
<dbReference type="RefSeq" id="XP_007315476.1">
    <property type="nucleotide sequence ID" value="XM_007315414.1"/>
</dbReference>
<dbReference type="Proteomes" id="UP000008064">
    <property type="component" value="Unassembled WGS sequence"/>
</dbReference>
<protein>
    <submittedName>
        <fullName evidence="1">Uncharacterized protein</fullName>
    </submittedName>
</protein>
<dbReference type="KEGG" id="sla:SERLADRAFT_382120"/>
<dbReference type="HOGENOM" id="CLU_2334926_0_0_1"/>
<sequence length="98" mass="11348">MSWIGKAYHITEITKGRYYYPREPDGRGETSPTSRLLKDGEVAEWILLDGTPATCANIALHNIYPKQIDLLVGTVVLHHFWTEPWTKHIWLALKYIQI</sequence>
<proteinExistence type="predicted"/>
<gene>
    <name evidence="1" type="ORF">SERLADRAFT_382120</name>
</gene>
<name>F8NMI8_SERL9</name>
<dbReference type="GeneID" id="18810988"/>
<dbReference type="SUPFAM" id="SSF64167">
    <property type="entry name" value="SurE-like"/>
    <property type="match status" value="1"/>
</dbReference>
<evidence type="ECO:0000313" key="1">
    <source>
        <dbReference type="EMBL" id="EGO27385.1"/>
    </source>
</evidence>
<organism>
    <name type="scientific">Serpula lacrymans var. lacrymans (strain S7.9)</name>
    <name type="common">Dry rot fungus</name>
    <dbReference type="NCBI Taxonomy" id="578457"/>
    <lineage>
        <taxon>Eukaryota</taxon>
        <taxon>Fungi</taxon>
        <taxon>Dikarya</taxon>
        <taxon>Basidiomycota</taxon>
        <taxon>Agaricomycotina</taxon>
        <taxon>Agaricomycetes</taxon>
        <taxon>Agaricomycetidae</taxon>
        <taxon>Boletales</taxon>
        <taxon>Coniophorineae</taxon>
        <taxon>Serpulaceae</taxon>
        <taxon>Serpula</taxon>
    </lineage>
</organism>
<dbReference type="Gene3D" id="3.40.1210.10">
    <property type="entry name" value="Survival protein SurE-like phosphatase/nucleotidase"/>
    <property type="match status" value="1"/>
</dbReference>